<dbReference type="InterPro" id="IPR013783">
    <property type="entry name" value="Ig-like_fold"/>
</dbReference>
<dbReference type="InterPro" id="IPR013106">
    <property type="entry name" value="Ig_V-set"/>
</dbReference>
<dbReference type="SMART" id="SM00409">
    <property type="entry name" value="IG"/>
    <property type="match status" value="2"/>
</dbReference>
<keyword evidence="1" id="KW-1133">Transmembrane helix</keyword>
<dbReference type="Proteomes" id="UP001479290">
    <property type="component" value="Unassembled WGS sequence"/>
</dbReference>
<feature type="transmembrane region" description="Helical" evidence="1">
    <location>
        <begin position="216"/>
        <end position="241"/>
    </location>
</feature>
<gene>
    <name evidence="4" type="ORF">ABG768_027040</name>
</gene>
<dbReference type="AlphaFoldDB" id="A0AAW2AF05"/>
<dbReference type="Pfam" id="PF13927">
    <property type="entry name" value="Ig_3"/>
    <property type="match status" value="1"/>
</dbReference>
<keyword evidence="5" id="KW-1185">Reference proteome</keyword>
<keyword evidence="1" id="KW-0472">Membrane</keyword>
<dbReference type="Gene3D" id="2.60.40.10">
    <property type="entry name" value="Immunoglobulins"/>
    <property type="match status" value="2"/>
</dbReference>
<evidence type="ECO:0000256" key="2">
    <source>
        <dbReference type="SAM" id="SignalP"/>
    </source>
</evidence>
<dbReference type="Pfam" id="PF07686">
    <property type="entry name" value="V-set"/>
    <property type="match status" value="1"/>
</dbReference>
<proteinExistence type="predicted"/>
<keyword evidence="1" id="KW-0812">Transmembrane</keyword>
<sequence length="329" mass="36621">MQVIFILFISSSVLSTGWNVIYPPPICAARGSNVTIACTFTYTPAQVQQVLWCSVGPNHGNCLDKPHVYDSEANNNQRNFQYIGDKTSNCSLLISNINQKYSGEYRFRFITDLSEGRWTGNPGVKISVHDVRLSITSSRENGSIVVGDSLSLTCKLDCRNLSEVQWFKNGDPIQYSHPILTFSGVTTKDSGNYSCSLRNFKTTVSEELRIYIEDAAGLPTVLVIVVSLASLVFITAAVMLLQRMMAKGKPQGKPKEEGEESQVSHYSTHQTMIFAPIVCTNIQEAEDVLQEVQYASVNIQPKELLQMSANTEHENNSAIYSTVMLYFQQ</sequence>
<name>A0AAW2AF05_CULAL</name>
<dbReference type="PANTHER" id="PTHR46013">
    <property type="entry name" value="VASCULAR CELL ADHESION MOLECULE 1"/>
    <property type="match status" value="1"/>
</dbReference>
<keyword evidence="2" id="KW-0732">Signal</keyword>
<dbReference type="InterPro" id="IPR036179">
    <property type="entry name" value="Ig-like_dom_sf"/>
</dbReference>
<dbReference type="SMART" id="SM00408">
    <property type="entry name" value="IGc2"/>
    <property type="match status" value="1"/>
</dbReference>
<dbReference type="InterPro" id="IPR007110">
    <property type="entry name" value="Ig-like_dom"/>
</dbReference>
<dbReference type="EMBL" id="JAWDJR010000008">
    <property type="protein sequence ID" value="KAK9971149.1"/>
    <property type="molecule type" value="Genomic_DNA"/>
</dbReference>
<evidence type="ECO:0000259" key="3">
    <source>
        <dbReference type="PROSITE" id="PS50835"/>
    </source>
</evidence>
<dbReference type="InterPro" id="IPR003599">
    <property type="entry name" value="Ig_sub"/>
</dbReference>
<protein>
    <recommendedName>
        <fullName evidence="3">Ig-like domain-containing protein</fullName>
    </recommendedName>
</protein>
<feature type="domain" description="Ig-like" evidence="3">
    <location>
        <begin position="122"/>
        <end position="211"/>
    </location>
</feature>
<dbReference type="SUPFAM" id="SSF48726">
    <property type="entry name" value="Immunoglobulin"/>
    <property type="match status" value="2"/>
</dbReference>
<comment type="caution">
    <text evidence="4">The sequence shown here is derived from an EMBL/GenBank/DDBJ whole genome shotgun (WGS) entry which is preliminary data.</text>
</comment>
<evidence type="ECO:0000313" key="4">
    <source>
        <dbReference type="EMBL" id="KAK9971149.1"/>
    </source>
</evidence>
<feature type="chain" id="PRO_5043441625" description="Ig-like domain-containing protein" evidence="2">
    <location>
        <begin position="16"/>
        <end position="329"/>
    </location>
</feature>
<accession>A0AAW2AF05</accession>
<evidence type="ECO:0000256" key="1">
    <source>
        <dbReference type="SAM" id="Phobius"/>
    </source>
</evidence>
<feature type="signal peptide" evidence="2">
    <location>
        <begin position="1"/>
        <end position="15"/>
    </location>
</feature>
<dbReference type="PANTHER" id="PTHR46013:SF4">
    <property type="entry name" value="B-CELL RECEPTOR CD22-RELATED"/>
    <property type="match status" value="1"/>
</dbReference>
<reference evidence="4 5" key="1">
    <citation type="submission" date="2024-05" db="EMBL/GenBank/DDBJ databases">
        <title>A high-quality chromosomal-level genome assembly of Topmouth culter (Culter alburnus).</title>
        <authorList>
            <person name="Zhao H."/>
        </authorList>
    </citation>
    <scope>NUCLEOTIDE SEQUENCE [LARGE SCALE GENOMIC DNA]</scope>
    <source>
        <strain evidence="4">CATC2023</strain>
        <tissue evidence="4">Muscle</tissue>
    </source>
</reference>
<dbReference type="InterPro" id="IPR003598">
    <property type="entry name" value="Ig_sub2"/>
</dbReference>
<evidence type="ECO:0000313" key="5">
    <source>
        <dbReference type="Proteomes" id="UP001479290"/>
    </source>
</evidence>
<organism evidence="4 5">
    <name type="scientific">Culter alburnus</name>
    <name type="common">Topmouth culter</name>
    <dbReference type="NCBI Taxonomy" id="194366"/>
    <lineage>
        <taxon>Eukaryota</taxon>
        <taxon>Metazoa</taxon>
        <taxon>Chordata</taxon>
        <taxon>Craniata</taxon>
        <taxon>Vertebrata</taxon>
        <taxon>Euteleostomi</taxon>
        <taxon>Actinopterygii</taxon>
        <taxon>Neopterygii</taxon>
        <taxon>Teleostei</taxon>
        <taxon>Ostariophysi</taxon>
        <taxon>Cypriniformes</taxon>
        <taxon>Xenocyprididae</taxon>
        <taxon>Xenocypridinae</taxon>
        <taxon>Culter</taxon>
    </lineage>
</organism>
<dbReference type="PROSITE" id="PS50835">
    <property type="entry name" value="IG_LIKE"/>
    <property type="match status" value="1"/>
</dbReference>